<dbReference type="Proteomes" id="UP000319160">
    <property type="component" value="Unassembled WGS sequence"/>
</dbReference>
<dbReference type="GO" id="GO:0008236">
    <property type="term" value="F:serine-type peptidase activity"/>
    <property type="evidence" value="ECO:0007669"/>
    <property type="project" value="InterPro"/>
</dbReference>
<evidence type="ECO:0000259" key="2">
    <source>
        <dbReference type="Pfam" id="PF00326"/>
    </source>
</evidence>
<dbReference type="PANTHER" id="PTHR22946:SF13">
    <property type="entry name" value="ALPHA_BETA HYDROLASE PSOB"/>
    <property type="match status" value="1"/>
</dbReference>
<proteinExistence type="predicted"/>
<keyword evidence="1" id="KW-0378">Hydrolase</keyword>
<dbReference type="Gene3D" id="1.20.1440.110">
    <property type="entry name" value="acylaminoacyl peptidase"/>
    <property type="match status" value="1"/>
</dbReference>
<dbReference type="STRING" id="2512241.A0A553HTE5"/>
<dbReference type="Pfam" id="PF00326">
    <property type="entry name" value="Peptidase_S9"/>
    <property type="match status" value="1"/>
</dbReference>
<dbReference type="InterPro" id="IPR050261">
    <property type="entry name" value="FrsA_esterase"/>
</dbReference>
<evidence type="ECO:0000313" key="3">
    <source>
        <dbReference type="EMBL" id="TRX91223.1"/>
    </source>
</evidence>
<dbReference type="OrthoDB" id="249703at2759"/>
<feature type="domain" description="Peptidase S9 prolyl oligopeptidase catalytic" evidence="2">
    <location>
        <begin position="187"/>
        <end position="283"/>
    </location>
</feature>
<dbReference type="InterPro" id="IPR001375">
    <property type="entry name" value="Peptidase_S9_cat"/>
</dbReference>
<accession>A0A553HTE5</accession>
<protein>
    <recommendedName>
        <fullName evidence="2">Peptidase S9 prolyl oligopeptidase catalytic domain-containing protein</fullName>
    </recommendedName>
</protein>
<dbReference type="Gene3D" id="3.40.50.1820">
    <property type="entry name" value="alpha/beta hydrolase"/>
    <property type="match status" value="1"/>
</dbReference>
<dbReference type="PANTHER" id="PTHR22946">
    <property type="entry name" value="DIENELACTONE HYDROLASE DOMAIN-CONTAINING PROTEIN-RELATED"/>
    <property type="match status" value="1"/>
</dbReference>
<name>A0A553HTE5_9PEZI</name>
<comment type="caution">
    <text evidence="3">The sequence shown here is derived from an EMBL/GenBank/DDBJ whole genome shotgun (WGS) entry which is preliminary data.</text>
</comment>
<evidence type="ECO:0000313" key="4">
    <source>
        <dbReference type="Proteomes" id="UP000319160"/>
    </source>
</evidence>
<dbReference type="EMBL" id="VFLP01000047">
    <property type="protein sequence ID" value="TRX91223.1"/>
    <property type="molecule type" value="Genomic_DNA"/>
</dbReference>
<sequence>MHKFFPRSGFFDFETVRILGTTAYGGADVAEVLEAVGEIKSDDPVSWENAWRKQAQRAEKLADDARQRGDRDAALRGYLRASNYTRASGYMYVSSPNEDGDLVQDPRALPIAEKVGQLFRTAMPLMEGEVRVLSIPYNDYVLPGYLYLPPKSRRIPGRSKVPILVNTGGADSCQEELFYLNPAAGPSMGYAVLTFDGPGQGIMLRKYELEMRPDWETVTSSVIDYLEIYSTQHPELELDLSSIAVSGASMGGYYALRAASDDRVKACVSIDPFYDMWDFGTAHVSKLFISAWTSGIISSGFVDRLMAVLSRFSFQLKWEISVSGTFFGLSSPAEILLNMKNYTLRGSGKDSKDDSFLSKVECPVLLSGAGKSLYLDVDSHTRRCYDALASVASEDKEIWIPESEGQGSLQAKMGAFALCNQKTYQFLDKAFGIKREPLKVIQ</sequence>
<dbReference type="AlphaFoldDB" id="A0A553HTE5"/>
<reference evidence="4" key="1">
    <citation type="submission" date="2019-06" db="EMBL/GenBank/DDBJ databases">
        <title>Draft genome sequence of the griseofulvin-producing fungus Xylaria cubensis strain G536.</title>
        <authorList>
            <person name="Mead M.E."/>
            <person name="Raja H.A."/>
            <person name="Steenwyk J.L."/>
            <person name="Knowles S.L."/>
            <person name="Oberlies N.H."/>
            <person name="Rokas A."/>
        </authorList>
    </citation>
    <scope>NUCLEOTIDE SEQUENCE [LARGE SCALE GENOMIC DNA]</scope>
    <source>
        <strain evidence="4">G536</strain>
    </source>
</reference>
<dbReference type="SUPFAM" id="SSF53474">
    <property type="entry name" value="alpha/beta-Hydrolases"/>
    <property type="match status" value="1"/>
</dbReference>
<evidence type="ECO:0000256" key="1">
    <source>
        <dbReference type="ARBA" id="ARBA00022801"/>
    </source>
</evidence>
<organism evidence="3 4">
    <name type="scientific">Xylaria flabelliformis</name>
    <dbReference type="NCBI Taxonomy" id="2512241"/>
    <lineage>
        <taxon>Eukaryota</taxon>
        <taxon>Fungi</taxon>
        <taxon>Dikarya</taxon>
        <taxon>Ascomycota</taxon>
        <taxon>Pezizomycotina</taxon>
        <taxon>Sordariomycetes</taxon>
        <taxon>Xylariomycetidae</taxon>
        <taxon>Xylariales</taxon>
        <taxon>Xylariaceae</taxon>
        <taxon>Xylaria</taxon>
    </lineage>
</organism>
<gene>
    <name evidence="3" type="ORF">FHL15_007828</name>
</gene>
<dbReference type="GO" id="GO:0006508">
    <property type="term" value="P:proteolysis"/>
    <property type="evidence" value="ECO:0007669"/>
    <property type="project" value="InterPro"/>
</dbReference>
<keyword evidence="4" id="KW-1185">Reference proteome</keyword>
<dbReference type="InterPro" id="IPR029058">
    <property type="entry name" value="AB_hydrolase_fold"/>
</dbReference>